<feature type="transmembrane region" description="Helical" evidence="9">
    <location>
        <begin position="282"/>
        <end position="300"/>
    </location>
</feature>
<dbReference type="InterPro" id="IPR006043">
    <property type="entry name" value="NCS2"/>
</dbReference>
<dbReference type="PANTHER" id="PTHR43337:SF1">
    <property type="entry name" value="XANTHINE_URACIL PERMEASE C887.17-RELATED"/>
    <property type="match status" value="1"/>
</dbReference>
<reference evidence="11" key="1">
    <citation type="submission" date="2016-10" db="EMBL/GenBank/DDBJ databases">
        <authorList>
            <person name="Varghese N."/>
            <person name="Submissions S."/>
        </authorList>
    </citation>
    <scope>NUCLEOTIDE SEQUENCE [LARGE SCALE GENOMIC DNA]</scope>
    <source>
        <strain evidence="11">KHGC19</strain>
    </source>
</reference>
<dbReference type="EMBL" id="FOGP01000006">
    <property type="protein sequence ID" value="SER63606.1"/>
    <property type="molecule type" value="Genomic_DNA"/>
</dbReference>
<feature type="transmembrane region" description="Helical" evidence="9">
    <location>
        <begin position="122"/>
        <end position="140"/>
    </location>
</feature>
<dbReference type="PANTHER" id="PTHR43337">
    <property type="entry name" value="XANTHINE/URACIL PERMEASE C887.17-RELATED"/>
    <property type="match status" value="1"/>
</dbReference>
<proteinExistence type="inferred from homology"/>
<dbReference type="Pfam" id="PF00860">
    <property type="entry name" value="Xan_ur_permease"/>
    <property type="match status" value="1"/>
</dbReference>
<feature type="transmembrane region" description="Helical" evidence="9">
    <location>
        <begin position="226"/>
        <end position="247"/>
    </location>
</feature>
<evidence type="ECO:0000256" key="6">
    <source>
        <dbReference type="ARBA" id="ARBA00022989"/>
    </source>
</evidence>
<feature type="transmembrane region" description="Helical" evidence="9">
    <location>
        <begin position="460"/>
        <end position="477"/>
    </location>
</feature>
<feature type="transmembrane region" description="Helical" evidence="9">
    <location>
        <begin position="365"/>
        <end position="387"/>
    </location>
</feature>
<dbReference type="GO" id="GO:0005345">
    <property type="term" value="F:purine nucleobase transmembrane transporter activity"/>
    <property type="evidence" value="ECO:0007669"/>
    <property type="project" value="TreeGrafter"/>
</dbReference>
<dbReference type="GO" id="GO:0005886">
    <property type="term" value="C:plasma membrane"/>
    <property type="evidence" value="ECO:0007669"/>
    <property type="project" value="UniProtKB-SubCell"/>
</dbReference>
<evidence type="ECO:0000256" key="8">
    <source>
        <dbReference type="PIRNR" id="PIRNR005353"/>
    </source>
</evidence>
<keyword evidence="3 8" id="KW-0813">Transport</keyword>
<keyword evidence="7 8" id="KW-0472">Membrane</keyword>
<organism evidence="10 11">
    <name type="scientific">Parafannyhessea umbonata</name>
    <dbReference type="NCBI Taxonomy" id="604330"/>
    <lineage>
        <taxon>Bacteria</taxon>
        <taxon>Bacillati</taxon>
        <taxon>Actinomycetota</taxon>
        <taxon>Coriobacteriia</taxon>
        <taxon>Coriobacteriales</taxon>
        <taxon>Atopobiaceae</taxon>
        <taxon>Parafannyhessea</taxon>
    </lineage>
</organism>
<feature type="transmembrane region" description="Helical" evidence="9">
    <location>
        <begin position="393"/>
        <end position="410"/>
    </location>
</feature>
<feature type="transmembrane region" description="Helical" evidence="9">
    <location>
        <begin position="152"/>
        <end position="176"/>
    </location>
</feature>
<dbReference type="InterPro" id="IPR026033">
    <property type="entry name" value="Azg-like_bact_archaea"/>
</dbReference>
<dbReference type="InterPro" id="IPR045018">
    <property type="entry name" value="Azg-like"/>
</dbReference>
<keyword evidence="5 8" id="KW-0812">Transmembrane</keyword>
<feature type="transmembrane region" description="Helical" evidence="9">
    <location>
        <begin position="40"/>
        <end position="64"/>
    </location>
</feature>
<evidence type="ECO:0000256" key="5">
    <source>
        <dbReference type="ARBA" id="ARBA00022692"/>
    </source>
</evidence>
<sequence length="478" mass="50266">MENALHGVFHHSERGTGDGKGALDRIFHLSERGTNVKTEILAGVTTFVTAAYILAVNPSVLAATGMPQDALFTATVLISTIGTLMMALLTNYPFILCPGMGINAYFAYTVCLGMGYSWQTALGAIFVEGIIFVILSLTNVREAIFNAIPMNLKFAITSGVGLFITIIGLKGSGLVIPSESTLVTMFSFHSSLAEGTFSTAGICALLSLIGIIVTAILVCKNVRGNILLGILITWGLGIVCQFTGLYVPNAEAGFYSLLPDFSQGLTVPSIAPIAFQIDFSNILSVGFMSVVFAFLFTNLFDTIGTLIGSAAKADLLDEEGKLPNVKGALLAESLATTFAGMLGTSSTATAVECTAGISQGGRTGLTGLTCAVLFLLSLFLSPIFLAIPSFATSPALVIVGFMMFGAVTQIEWGSVAEAIPAFVAIIAMPFMYSIAEGISLGIISYVAVNAVTGAENRKKISGVMWVLFVLFCCKYFFI</sequence>
<accession>A0A1H9QT07</accession>
<evidence type="ECO:0000313" key="10">
    <source>
        <dbReference type="EMBL" id="SER63606.1"/>
    </source>
</evidence>
<evidence type="ECO:0000256" key="3">
    <source>
        <dbReference type="ARBA" id="ARBA00022448"/>
    </source>
</evidence>
<dbReference type="Proteomes" id="UP000199128">
    <property type="component" value="Unassembled WGS sequence"/>
</dbReference>
<evidence type="ECO:0000256" key="1">
    <source>
        <dbReference type="ARBA" id="ARBA00004651"/>
    </source>
</evidence>
<evidence type="ECO:0000256" key="2">
    <source>
        <dbReference type="ARBA" id="ARBA00005697"/>
    </source>
</evidence>
<keyword evidence="6 8" id="KW-1133">Transmembrane helix</keyword>
<evidence type="ECO:0000256" key="9">
    <source>
        <dbReference type="SAM" id="Phobius"/>
    </source>
</evidence>
<evidence type="ECO:0000256" key="4">
    <source>
        <dbReference type="ARBA" id="ARBA00022475"/>
    </source>
</evidence>
<comment type="similarity">
    <text evidence="2 8">Belongs to the nucleobase:cation symporter-2 (NCS2) (TC 2.A.40) family. Azg-like subfamily.</text>
</comment>
<feature type="transmembrane region" description="Helical" evidence="9">
    <location>
        <begin position="196"/>
        <end position="219"/>
    </location>
</feature>
<keyword evidence="4 8" id="KW-1003">Cell membrane</keyword>
<feature type="transmembrane region" description="Helical" evidence="9">
    <location>
        <begin position="70"/>
        <end position="89"/>
    </location>
</feature>
<gene>
    <name evidence="10" type="ORF">SAMN05216446_1530</name>
</gene>
<comment type="subcellular location">
    <subcellularLocation>
        <location evidence="1 8">Cell membrane</location>
        <topology evidence="1 8">Multi-pass membrane protein</topology>
    </subcellularLocation>
</comment>
<dbReference type="RefSeq" id="WP_091009518.1">
    <property type="nucleotide sequence ID" value="NZ_FOGP01000006.1"/>
</dbReference>
<dbReference type="PIRSF" id="PIRSF005353">
    <property type="entry name" value="PbuG"/>
    <property type="match status" value="1"/>
</dbReference>
<evidence type="ECO:0000313" key="11">
    <source>
        <dbReference type="Proteomes" id="UP000199128"/>
    </source>
</evidence>
<evidence type="ECO:0000256" key="7">
    <source>
        <dbReference type="ARBA" id="ARBA00023136"/>
    </source>
</evidence>
<feature type="transmembrane region" description="Helical" evidence="9">
    <location>
        <begin position="422"/>
        <end position="448"/>
    </location>
</feature>
<dbReference type="AlphaFoldDB" id="A0A1H9QT07"/>
<protein>
    <submittedName>
        <fullName evidence="10">Putative MFS transporter, AGZA family, xanthine/uracil permease</fullName>
    </submittedName>
</protein>
<name>A0A1H9QT07_9ACTN</name>